<organism evidence="1 2">
    <name type="scientific">Sutterella massiliensis</name>
    <dbReference type="NCBI Taxonomy" id="1816689"/>
    <lineage>
        <taxon>Bacteria</taxon>
        <taxon>Pseudomonadati</taxon>
        <taxon>Pseudomonadota</taxon>
        <taxon>Betaproteobacteria</taxon>
        <taxon>Burkholderiales</taxon>
        <taxon>Sutterellaceae</taxon>
        <taxon>Sutterella</taxon>
    </lineage>
</organism>
<evidence type="ECO:0008006" key="3">
    <source>
        <dbReference type="Google" id="ProtNLM"/>
    </source>
</evidence>
<keyword evidence="2" id="KW-1185">Reference proteome</keyword>
<comment type="caution">
    <text evidence="1">The sequence shown here is derived from an EMBL/GenBank/DDBJ whole genome shotgun (WGS) entry which is preliminary data.</text>
</comment>
<gene>
    <name evidence="1" type="ORF">H6A60_11060</name>
</gene>
<reference evidence="1 2" key="1">
    <citation type="journal article" date="2021" name="Sci. Rep.">
        <title>The distribution of antibiotic resistance genes in chicken gut microbiota commensals.</title>
        <authorList>
            <person name="Juricova H."/>
            <person name="Matiasovicova J."/>
            <person name="Kubasova T."/>
            <person name="Cejkova D."/>
            <person name="Rychlik I."/>
        </authorList>
    </citation>
    <scope>NUCLEOTIDE SEQUENCE [LARGE SCALE GENOMIC DNA]</scope>
    <source>
        <strain evidence="1 2">An829</strain>
    </source>
</reference>
<proteinExistence type="predicted"/>
<feature type="non-terminal residue" evidence="1">
    <location>
        <position position="63"/>
    </location>
</feature>
<dbReference type="EMBL" id="JACJJC010000053">
    <property type="protein sequence ID" value="MBM6705005.1"/>
    <property type="molecule type" value="Genomic_DNA"/>
</dbReference>
<protein>
    <recommendedName>
        <fullName evidence="3">Response regulatory domain-containing protein</fullName>
    </recommendedName>
</protein>
<evidence type="ECO:0000313" key="1">
    <source>
        <dbReference type="EMBL" id="MBM6705005.1"/>
    </source>
</evidence>
<name>A0ABS2DUK6_9BURK</name>
<evidence type="ECO:0000313" key="2">
    <source>
        <dbReference type="Proteomes" id="UP000715095"/>
    </source>
</evidence>
<dbReference type="Proteomes" id="UP000715095">
    <property type="component" value="Unassembled WGS sequence"/>
</dbReference>
<sequence length="63" mass="6959">MPNEDAGKQVASLSSLHKAQSVVRLVDDDESVLKALSVFLSFDDWQVRRYGSASAFLSDDNLE</sequence>
<accession>A0ABS2DUK6</accession>